<feature type="region of interest" description="Disordered" evidence="11">
    <location>
        <begin position="416"/>
        <end position="478"/>
    </location>
</feature>
<protein>
    <recommendedName>
        <fullName evidence="9">GTPase-activating protein GYP5</fullName>
    </recommendedName>
</protein>
<feature type="coiled-coil region" evidence="10">
    <location>
        <begin position="750"/>
        <end position="880"/>
    </location>
</feature>
<sequence length="897" mass="97750">MAEDHSKDYSADSSDREGETFEDAQDTSSRPESLESSSSVRPLPNGRPSSTVSTPRASKEETTPLEPDSHGAGPQKEEIPTKSPLLTAHRISATSLDDVQLDGTNDSSSIRSGSAPTTFTEKDMATSPPKLPFRGQGLSGNLPSIPWGPPPPLAPKATATVPTPSPTPAPRKLGMSFSWLSRSGSANKETIPAPSPSPNAHDRRNTVTSMASMNSNPELMLSKLDEGQDFDSSAGAKRQRNSLRERFKMLRMREEAGIQSLEGQEVGSPTGSGGALAGLIGRSASLGLGIGSPTSVADEKEGGLAASPLQSPVAAAPSTMPSVTNPNLAPGTASGVSAGPSAMTDPAAPVDWDLWQSVVYEGPSAVARTSAEELSVAIASGIPSAIRGVVWQVLAQSKNEELETVYRELVVRGTDKDKDTMPIPNGHQPPSSTVNSNGKKKDSVASSSSSIHSGHSTPATSATNGLTSPSSSQGKDTESIMKLQAAMMAERKKKAKEDAATLQKLEKVIKKDLGARTSYSKFAVAAGLQEGLFGVCKAYALFDEGVGYAQGMNFLVMPLLFNMPEEEAFCLLVRLMNQYHLREMFIQDMPGLHLHLYQFERLLEDLEPALYCHLHRRGVAPQLYATQWFLTLFAYRFPLQLVLRVYDLILSEGLEGAILKFGIVLMQKNAETLLGMNDMSGLTNFLKDRLFDVYIDQAPSSTSRLESGFFGSSGGIDKEVYRADLLVQDACAVKITPEALKSYTAEWEEKQRAEKEREAELESLRTANASLALKVRSLEERTEKSDTEHVQMASELVRTKVENQELQDSVESLKDQVEELRNMVERQPEEVENRLKEEMDRIMKRNVEVQNENRSLEEQMADMEKALVETKMQNAEISSEHDNMKQKWNDLRRAIEA</sequence>
<dbReference type="GO" id="GO:0015031">
    <property type="term" value="P:protein transport"/>
    <property type="evidence" value="ECO:0007669"/>
    <property type="project" value="UniProtKB-KW"/>
</dbReference>
<name>A0AAD9Z7M3_9LECA</name>
<dbReference type="InterPro" id="IPR000195">
    <property type="entry name" value="Rab-GAP-TBC_dom"/>
</dbReference>
<evidence type="ECO:0000256" key="5">
    <source>
        <dbReference type="ARBA" id="ARBA00022892"/>
    </source>
</evidence>
<evidence type="ECO:0000313" key="13">
    <source>
        <dbReference type="EMBL" id="KAK3173060.1"/>
    </source>
</evidence>
<feature type="compositionally biased region" description="Polar residues" evidence="11">
    <location>
        <begin position="457"/>
        <end position="474"/>
    </location>
</feature>
<evidence type="ECO:0000256" key="3">
    <source>
        <dbReference type="ARBA" id="ARBA00022468"/>
    </source>
</evidence>
<organism evidence="13 14">
    <name type="scientific">Lepraria neglecta</name>
    <dbReference type="NCBI Taxonomy" id="209136"/>
    <lineage>
        <taxon>Eukaryota</taxon>
        <taxon>Fungi</taxon>
        <taxon>Dikarya</taxon>
        <taxon>Ascomycota</taxon>
        <taxon>Pezizomycotina</taxon>
        <taxon>Lecanoromycetes</taxon>
        <taxon>OSLEUM clade</taxon>
        <taxon>Lecanoromycetidae</taxon>
        <taxon>Lecanorales</taxon>
        <taxon>Lecanorineae</taxon>
        <taxon>Stereocaulaceae</taxon>
        <taxon>Lepraria</taxon>
    </lineage>
</organism>
<comment type="caution">
    <text evidence="13">The sequence shown here is derived from an EMBL/GenBank/DDBJ whole genome shotgun (WGS) entry which is preliminary data.</text>
</comment>
<feature type="domain" description="Rab-GAP TBC" evidence="12">
    <location>
        <begin position="381"/>
        <end position="653"/>
    </location>
</feature>
<dbReference type="GO" id="GO:0005737">
    <property type="term" value="C:cytoplasm"/>
    <property type="evidence" value="ECO:0007669"/>
    <property type="project" value="UniProtKB-SubCell"/>
</dbReference>
<feature type="region of interest" description="Disordered" evidence="11">
    <location>
        <begin position="292"/>
        <end position="344"/>
    </location>
</feature>
<dbReference type="GO" id="GO:0005096">
    <property type="term" value="F:GTPase activator activity"/>
    <property type="evidence" value="ECO:0007669"/>
    <property type="project" value="UniProtKB-KW"/>
</dbReference>
<dbReference type="EMBL" id="JASNWA010000007">
    <property type="protein sequence ID" value="KAK3173060.1"/>
    <property type="molecule type" value="Genomic_DNA"/>
</dbReference>
<feature type="compositionally biased region" description="Polar residues" evidence="11">
    <location>
        <begin position="206"/>
        <end position="217"/>
    </location>
</feature>
<gene>
    <name evidence="13" type="ORF">OEA41_006389</name>
</gene>
<evidence type="ECO:0000256" key="7">
    <source>
        <dbReference type="ARBA" id="ARBA00023054"/>
    </source>
</evidence>
<dbReference type="Gene3D" id="1.10.472.80">
    <property type="entry name" value="Ypt/Rab-GAP domain of gyp1p, domain 3"/>
    <property type="match status" value="1"/>
</dbReference>
<keyword evidence="14" id="KW-1185">Reference proteome</keyword>
<keyword evidence="4" id="KW-0963">Cytoplasm</keyword>
<dbReference type="SUPFAM" id="SSF47923">
    <property type="entry name" value="Ypt/Rab-GAP domain of gyp1p"/>
    <property type="match status" value="2"/>
</dbReference>
<dbReference type="FunFam" id="1.10.472.80:FF:000044">
    <property type="entry name" value="GTPase-activating protein GYP5"/>
    <property type="match status" value="1"/>
</dbReference>
<dbReference type="Gene3D" id="1.10.8.270">
    <property type="entry name" value="putative rabgap domain of human tbc1 domain family member 14 like domains"/>
    <property type="match status" value="1"/>
</dbReference>
<dbReference type="Proteomes" id="UP001276659">
    <property type="component" value="Unassembled WGS sequence"/>
</dbReference>
<feature type="compositionally biased region" description="Low complexity" evidence="11">
    <location>
        <begin position="28"/>
        <end position="43"/>
    </location>
</feature>
<feature type="compositionally biased region" description="Polar residues" evidence="11">
    <location>
        <begin position="92"/>
        <end position="119"/>
    </location>
</feature>
<evidence type="ECO:0000256" key="1">
    <source>
        <dbReference type="ARBA" id="ARBA00004496"/>
    </source>
</evidence>
<comment type="subcellular location">
    <subcellularLocation>
        <location evidence="1">Cytoplasm</location>
    </subcellularLocation>
</comment>
<keyword evidence="3" id="KW-0343">GTPase activation</keyword>
<reference evidence="13" key="1">
    <citation type="submission" date="2022-11" db="EMBL/GenBank/DDBJ databases">
        <title>Chromosomal genome sequence assembly and mating type (MAT) locus characterization of the leprose asexual lichenized fungus Lepraria neglecta (Nyl.) Erichsen.</title>
        <authorList>
            <person name="Allen J.L."/>
            <person name="Pfeffer B."/>
        </authorList>
    </citation>
    <scope>NUCLEOTIDE SEQUENCE</scope>
    <source>
        <strain evidence="13">Allen 5258</strain>
    </source>
</reference>
<feature type="region of interest" description="Disordered" evidence="11">
    <location>
        <begin position="1"/>
        <end position="242"/>
    </location>
</feature>
<evidence type="ECO:0000313" key="14">
    <source>
        <dbReference type="Proteomes" id="UP001276659"/>
    </source>
</evidence>
<feature type="compositionally biased region" description="Polar residues" evidence="11">
    <location>
        <begin position="178"/>
        <end position="188"/>
    </location>
</feature>
<dbReference type="GO" id="GO:0016192">
    <property type="term" value="P:vesicle-mediated transport"/>
    <property type="evidence" value="ECO:0007669"/>
    <property type="project" value="UniProtKB-KW"/>
</dbReference>
<accession>A0AAD9Z7M3</accession>
<keyword evidence="5" id="KW-0931">ER-Golgi transport</keyword>
<keyword evidence="6" id="KW-0653">Protein transport</keyword>
<proteinExistence type="inferred from homology"/>
<keyword evidence="7 10" id="KW-0175">Coiled coil</keyword>
<dbReference type="Gene3D" id="1.10.10.750">
    <property type="entry name" value="Ypt/Rab-GAP domain of gyp1p, domain 1"/>
    <property type="match status" value="1"/>
</dbReference>
<dbReference type="PANTHER" id="PTHR47219">
    <property type="entry name" value="RAB GTPASE-ACTIVATING PROTEIN 1-LIKE"/>
    <property type="match status" value="1"/>
</dbReference>
<evidence type="ECO:0000256" key="4">
    <source>
        <dbReference type="ARBA" id="ARBA00022490"/>
    </source>
</evidence>
<evidence type="ECO:0000256" key="11">
    <source>
        <dbReference type="SAM" id="MobiDB-lite"/>
    </source>
</evidence>
<evidence type="ECO:0000256" key="2">
    <source>
        <dbReference type="ARBA" id="ARBA00022448"/>
    </source>
</evidence>
<feature type="compositionally biased region" description="Low complexity" evidence="11">
    <location>
        <begin position="444"/>
        <end position="456"/>
    </location>
</feature>
<evidence type="ECO:0000256" key="6">
    <source>
        <dbReference type="ARBA" id="ARBA00022927"/>
    </source>
</evidence>
<evidence type="ECO:0000259" key="12">
    <source>
        <dbReference type="PROSITE" id="PS50086"/>
    </source>
</evidence>
<dbReference type="AlphaFoldDB" id="A0AAD9Z7M3"/>
<feature type="compositionally biased region" description="Basic and acidic residues" evidence="11">
    <location>
        <begin position="1"/>
        <end position="19"/>
    </location>
</feature>
<evidence type="ECO:0000256" key="10">
    <source>
        <dbReference type="SAM" id="Coils"/>
    </source>
</evidence>
<feature type="compositionally biased region" description="Polar residues" evidence="11">
    <location>
        <begin position="47"/>
        <end position="56"/>
    </location>
</feature>
<dbReference type="InterPro" id="IPR050302">
    <property type="entry name" value="Rab_GAP_TBC_domain"/>
</dbReference>
<comment type="similarity">
    <text evidence="8">Belongs to the GYP5 family.</text>
</comment>
<evidence type="ECO:0000256" key="8">
    <source>
        <dbReference type="ARBA" id="ARBA00061661"/>
    </source>
</evidence>
<keyword evidence="2" id="KW-0813">Transport</keyword>
<evidence type="ECO:0000256" key="9">
    <source>
        <dbReference type="ARBA" id="ARBA00072088"/>
    </source>
</evidence>
<dbReference type="InterPro" id="IPR035969">
    <property type="entry name" value="Rab-GAP_TBC_sf"/>
</dbReference>
<dbReference type="PROSITE" id="PS50086">
    <property type="entry name" value="TBC_RABGAP"/>
    <property type="match status" value="1"/>
</dbReference>
<dbReference type="SMART" id="SM00164">
    <property type="entry name" value="TBC"/>
    <property type="match status" value="1"/>
</dbReference>
<dbReference type="Pfam" id="PF23436">
    <property type="entry name" value="RabGap-TBC_2"/>
    <property type="match status" value="1"/>
</dbReference>
<dbReference type="PANTHER" id="PTHR47219:SF9">
    <property type="entry name" value="GTPASE ACTIVATING PROTEIN AND CENTROSOME-ASSOCIATED, ISOFORM B"/>
    <property type="match status" value="1"/>
</dbReference>
<feature type="compositionally biased region" description="Polar residues" evidence="11">
    <location>
        <begin position="428"/>
        <end position="437"/>
    </location>
</feature>